<accession>A0ABM5NH58</accession>
<proteinExistence type="predicted"/>
<protein>
    <submittedName>
        <fullName evidence="1">Uncharacterized protein</fullName>
    </submittedName>
</protein>
<sequence length="165" mass="18885">MDENACRFCRAKPRCGALAVKALSTFSEHMQILSNRQLSQVMNVLPLIETWMKGVKEEALNVLSSGEDLPNYELKEGRKGSRTYNNDNQVEQLLMRELGDEAYNRTLLSPTETEQLVKRKKVSETTWEQLQKFITRKDGKQVIVPCDLPVNHLKANISEFSVLKD</sequence>
<evidence type="ECO:0000313" key="1">
    <source>
        <dbReference type="EMBL" id="AGH17424.1"/>
    </source>
</evidence>
<dbReference type="Pfam" id="PF10926">
    <property type="entry name" value="DUF2800"/>
    <property type="match status" value="1"/>
</dbReference>
<dbReference type="Proteomes" id="UP000011820">
    <property type="component" value="Chromosome"/>
</dbReference>
<evidence type="ECO:0000313" key="2">
    <source>
        <dbReference type="Proteomes" id="UP000011820"/>
    </source>
</evidence>
<dbReference type="InterPro" id="IPR021229">
    <property type="entry name" value="DUF2800"/>
</dbReference>
<keyword evidence="2" id="KW-1185">Reference proteome</keyword>
<name>A0ABM5NH58_LIBAS</name>
<dbReference type="EMBL" id="CP004005">
    <property type="protein sequence ID" value="AGH17424.1"/>
    <property type="molecule type" value="Genomic_DNA"/>
</dbReference>
<gene>
    <name evidence="1" type="ORF">WSI_05335</name>
</gene>
<reference evidence="1 2" key="1">
    <citation type="journal article" date="2013" name="Genome Announc.">
        <title>Complete Genome Sequence of a Chinese Strain of 'Candidatus Liberibacter asiaticus'.</title>
        <authorList>
            <person name="Lin H."/>
            <person name="Han C.S."/>
            <person name="Liu B."/>
            <person name="Lou B."/>
            <person name="Bai X."/>
            <person name="Deng C."/>
            <person name="Civerolo E.L."/>
            <person name="Gupta G."/>
        </authorList>
    </citation>
    <scope>NUCLEOTIDE SEQUENCE [LARGE SCALE GENOMIC DNA]</scope>
    <source>
        <strain evidence="2">gxpsy</strain>
    </source>
</reference>
<organism evidence="1 2">
    <name type="scientific">Candidatus Liberibacter asiaticus str. gxpsy</name>
    <dbReference type="NCBI Taxonomy" id="1174529"/>
    <lineage>
        <taxon>Bacteria</taxon>
        <taxon>Pseudomonadati</taxon>
        <taxon>Pseudomonadota</taxon>
        <taxon>Alphaproteobacteria</taxon>
        <taxon>Hyphomicrobiales</taxon>
        <taxon>Rhizobiaceae</taxon>
        <taxon>Liberibacter</taxon>
    </lineage>
</organism>